<evidence type="ECO:0000256" key="2">
    <source>
        <dbReference type="ARBA" id="ARBA00012438"/>
    </source>
</evidence>
<evidence type="ECO:0000313" key="7">
    <source>
        <dbReference type="Proteomes" id="UP000001662"/>
    </source>
</evidence>
<comment type="catalytic activity">
    <reaction evidence="1">
        <text>ATP + protein L-histidine = ADP + protein N-phospho-L-histidine.</text>
        <dbReference type="EC" id="2.7.13.3"/>
    </reaction>
</comment>
<protein>
    <recommendedName>
        <fullName evidence="2">histidine kinase</fullName>
        <ecNumber evidence="2">2.7.13.3</ecNumber>
    </recommendedName>
</protein>
<evidence type="ECO:0000256" key="1">
    <source>
        <dbReference type="ARBA" id="ARBA00000085"/>
    </source>
</evidence>
<dbReference type="PaxDb" id="610130-Closa_3391"/>
<dbReference type="InterPro" id="IPR003594">
    <property type="entry name" value="HATPase_dom"/>
</dbReference>
<keyword evidence="4" id="KW-0902">Two-component regulatory system</keyword>
<dbReference type="HOGENOM" id="CLU_125323_0_0_9"/>
<dbReference type="PROSITE" id="PS50109">
    <property type="entry name" value="HIS_KIN"/>
    <property type="match status" value="1"/>
</dbReference>
<evidence type="ECO:0000256" key="3">
    <source>
        <dbReference type="ARBA" id="ARBA00022777"/>
    </source>
</evidence>
<dbReference type="InterPro" id="IPR005467">
    <property type="entry name" value="His_kinase_dom"/>
</dbReference>
<proteinExistence type="predicted"/>
<organism evidence="6 7">
    <name type="scientific">Lacrimispora saccharolytica (strain ATCC 35040 / DSM 2544 / NRCC 2533 / WM1)</name>
    <name type="common">Clostridium saccharolyticum</name>
    <dbReference type="NCBI Taxonomy" id="610130"/>
    <lineage>
        <taxon>Bacteria</taxon>
        <taxon>Bacillati</taxon>
        <taxon>Bacillota</taxon>
        <taxon>Clostridia</taxon>
        <taxon>Lachnospirales</taxon>
        <taxon>Lachnospiraceae</taxon>
        <taxon>Lacrimispora</taxon>
    </lineage>
</organism>
<dbReference type="AlphaFoldDB" id="D9R9G7"/>
<dbReference type="eggNOG" id="COG4191">
    <property type="taxonomic scope" value="Bacteria"/>
</dbReference>
<keyword evidence="7" id="KW-1185">Reference proteome</keyword>
<sequence>MTEISLNILDLAENSTRAGAALVTILISIDIAADKLTVILKDNGCGMTREQVAQVTDPFFTTRGTRNVGLGVPFFKYAAESTGGCFSIESEPGAGTVVTAVFGLSHIDRMPLGDINSTIVTLITCHPDTDFLYIYRYNEASFELDTRDFRKILGDIPFDTPEVSAYIKEYLSENKLETDGGAAV</sequence>
<keyword evidence="3 6" id="KW-0418">Kinase</keyword>
<feature type="domain" description="Histidine kinase" evidence="5">
    <location>
        <begin position="1"/>
        <end position="106"/>
    </location>
</feature>
<evidence type="ECO:0000259" key="5">
    <source>
        <dbReference type="PROSITE" id="PS50109"/>
    </source>
</evidence>
<reference evidence="6" key="1">
    <citation type="submission" date="2010-07" db="EMBL/GenBank/DDBJ databases">
        <title>Complete sequence of Clostridium saccharolyticum WM1.</title>
        <authorList>
            <consortium name="US DOE Joint Genome Institute"/>
            <person name="Lucas S."/>
            <person name="Copeland A."/>
            <person name="Lapidus A."/>
            <person name="Cheng J.-F."/>
            <person name="Bruce D."/>
            <person name="Goodwin L."/>
            <person name="Pitluck S."/>
            <person name="Chertkov O."/>
            <person name="Detter J.C."/>
            <person name="Han C."/>
            <person name="Tapia R."/>
            <person name="Land M."/>
            <person name="Hauser L."/>
            <person name="Chang Y.-J."/>
            <person name="Jeffries C."/>
            <person name="Kyrpides N."/>
            <person name="Ivanova N."/>
            <person name="Mikhailova N."/>
            <person name="Mouttaki H."/>
            <person name="Lin L."/>
            <person name="Zhou J."/>
            <person name="Hemme C.L."/>
            <person name="Woyke T."/>
        </authorList>
    </citation>
    <scope>NUCLEOTIDE SEQUENCE [LARGE SCALE GENOMIC DNA]</scope>
    <source>
        <strain evidence="6">WM1</strain>
    </source>
</reference>
<dbReference type="InterPro" id="IPR004358">
    <property type="entry name" value="Sig_transdc_His_kin-like_C"/>
</dbReference>
<dbReference type="EMBL" id="CP002109">
    <property type="protein sequence ID" value="ADL05918.1"/>
    <property type="molecule type" value="Genomic_DNA"/>
</dbReference>
<keyword evidence="3 6" id="KW-0808">Transferase</keyword>
<gene>
    <name evidence="6" type="ordered locus">Closa_3391</name>
</gene>
<dbReference type="Pfam" id="PF02518">
    <property type="entry name" value="HATPase_c"/>
    <property type="match status" value="1"/>
</dbReference>
<dbReference type="KEGG" id="csh:Closa_3391"/>
<name>D9R9G7_LACSW</name>
<evidence type="ECO:0000256" key="4">
    <source>
        <dbReference type="ARBA" id="ARBA00023012"/>
    </source>
</evidence>
<dbReference type="SUPFAM" id="SSF55874">
    <property type="entry name" value="ATPase domain of HSP90 chaperone/DNA topoisomerase II/histidine kinase"/>
    <property type="match status" value="1"/>
</dbReference>
<dbReference type="Proteomes" id="UP000001662">
    <property type="component" value="Chromosome"/>
</dbReference>
<dbReference type="Gene3D" id="3.30.565.10">
    <property type="entry name" value="Histidine kinase-like ATPase, C-terminal domain"/>
    <property type="match status" value="1"/>
</dbReference>
<dbReference type="GO" id="GO:0004673">
    <property type="term" value="F:protein histidine kinase activity"/>
    <property type="evidence" value="ECO:0007669"/>
    <property type="project" value="UniProtKB-EC"/>
</dbReference>
<dbReference type="InterPro" id="IPR036890">
    <property type="entry name" value="HATPase_C_sf"/>
</dbReference>
<dbReference type="GO" id="GO:0000160">
    <property type="term" value="P:phosphorelay signal transduction system"/>
    <property type="evidence" value="ECO:0007669"/>
    <property type="project" value="UniProtKB-KW"/>
</dbReference>
<accession>D9R9G7</accession>
<dbReference type="EC" id="2.7.13.3" evidence="2"/>
<evidence type="ECO:0000313" key="6">
    <source>
        <dbReference type="EMBL" id="ADL05918.1"/>
    </source>
</evidence>
<dbReference type="PRINTS" id="PR00344">
    <property type="entry name" value="BCTRLSENSOR"/>
</dbReference>
<dbReference type="STRING" id="610130.Closa_3391"/>